<accession>A0A7G7W7J4</accession>
<name>A0A7G7W7J4_9BACT</name>
<evidence type="ECO:0008006" key="4">
    <source>
        <dbReference type="Google" id="ProtNLM"/>
    </source>
</evidence>
<keyword evidence="1" id="KW-0732">Signal</keyword>
<protein>
    <recommendedName>
        <fullName evidence="4">Lipoprotein</fullName>
    </recommendedName>
</protein>
<gene>
    <name evidence="2" type="ORF">H4317_00470</name>
</gene>
<dbReference type="Proteomes" id="UP000515489">
    <property type="component" value="Chromosome"/>
</dbReference>
<dbReference type="AlphaFoldDB" id="A0A7G7W7J4"/>
<dbReference type="PROSITE" id="PS51257">
    <property type="entry name" value="PROKAR_LIPOPROTEIN"/>
    <property type="match status" value="1"/>
</dbReference>
<dbReference type="InterPro" id="IPR046219">
    <property type="entry name" value="DUF6252"/>
</dbReference>
<feature type="chain" id="PRO_5028986516" description="Lipoprotein" evidence="1">
    <location>
        <begin position="22"/>
        <end position="172"/>
    </location>
</feature>
<evidence type="ECO:0000256" key="1">
    <source>
        <dbReference type="SAM" id="SignalP"/>
    </source>
</evidence>
<organism evidence="2 3">
    <name type="scientific">Hymenobacter sediminicola</name>
    <dbReference type="NCBI Taxonomy" id="2761579"/>
    <lineage>
        <taxon>Bacteria</taxon>
        <taxon>Pseudomonadati</taxon>
        <taxon>Bacteroidota</taxon>
        <taxon>Cytophagia</taxon>
        <taxon>Cytophagales</taxon>
        <taxon>Hymenobacteraceae</taxon>
        <taxon>Hymenobacter</taxon>
    </lineage>
</organism>
<proteinExistence type="predicted"/>
<evidence type="ECO:0000313" key="2">
    <source>
        <dbReference type="EMBL" id="QNH62337.1"/>
    </source>
</evidence>
<evidence type="ECO:0000313" key="3">
    <source>
        <dbReference type="Proteomes" id="UP000515489"/>
    </source>
</evidence>
<dbReference type="EMBL" id="CP060202">
    <property type="protein sequence ID" value="QNH62337.1"/>
    <property type="molecule type" value="Genomic_DNA"/>
</dbReference>
<dbReference type="RefSeq" id="WP_185888250.1">
    <property type="nucleotide sequence ID" value="NZ_CP060202.1"/>
</dbReference>
<dbReference type="Pfam" id="PF19765">
    <property type="entry name" value="DUF6252"/>
    <property type="match status" value="1"/>
</dbReference>
<dbReference type="KEGG" id="hsk:H4317_00470"/>
<keyword evidence="3" id="KW-1185">Reference proteome</keyword>
<reference evidence="2 3" key="1">
    <citation type="submission" date="2020-08" db="EMBL/GenBank/DDBJ databases">
        <title>Hymenobacter sp. S2-20-2 genome sequencing.</title>
        <authorList>
            <person name="Jin L."/>
        </authorList>
    </citation>
    <scope>NUCLEOTIDE SEQUENCE [LARGE SCALE GENOMIC DNA]</scope>
    <source>
        <strain evidence="2 3">S2-20-2</strain>
    </source>
</reference>
<sequence>MRHPVYLLLLLSFLLGVSACKKDDPEDKLPPATQTGAGTFGCLVNGQAWLPFGTTGSGSDGIDYDQGLVYIRARRFETDGRNFQSMKLYIDSVARTGRYPLGMPHGQASFHDSRSEDCYLATQEPGTVTEGQLTVTRFDLSAHIISGTFEFTLTKPGCEPLKVTKGRFDYRL</sequence>
<feature type="signal peptide" evidence="1">
    <location>
        <begin position="1"/>
        <end position="21"/>
    </location>
</feature>